<evidence type="ECO:0000313" key="1">
    <source>
        <dbReference type="EMBL" id="CCI50545.1"/>
    </source>
</evidence>
<name>A0A024GVC5_9STRA</name>
<dbReference type="InterPro" id="IPR032727">
    <property type="entry name" value="CLAMP"/>
</dbReference>
<dbReference type="InParanoid" id="A0A024GVC5"/>
<dbReference type="OrthoDB" id="425082at2759"/>
<sequence length="188" mass="22433">MTDSLLWRYTTREEILELDSVHNVQDCKRMLAKMFNLKDENDYHTKFLLAIYYRIYRYPFTFRSAIEQKITIEKSSVLLGISHVLVMDDFAFTSQSTLRSSIDRFQQLILAHSVNRSPTSTKIFELEDVREITDFFMHDYYRHFGLNKCVFTPYRRMYLVQRTINDVQVPRKINPLKEGLRLDPAEGL</sequence>
<gene>
    <name evidence="1" type="ORF">BN9_124360</name>
</gene>
<organism evidence="1 2">
    <name type="scientific">Albugo candida</name>
    <dbReference type="NCBI Taxonomy" id="65357"/>
    <lineage>
        <taxon>Eukaryota</taxon>
        <taxon>Sar</taxon>
        <taxon>Stramenopiles</taxon>
        <taxon>Oomycota</taxon>
        <taxon>Peronosporomycetes</taxon>
        <taxon>Albuginales</taxon>
        <taxon>Albuginaceae</taxon>
        <taxon>Albugo</taxon>
    </lineage>
</organism>
<proteinExistence type="predicted"/>
<keyword evidence="2" id="KW-1185">Reference proteome</keyword>
<dbReference type="Pfam" id="PF14769">
    <property type="entry name" value="CLAMP"/>
    <property type="match status" value="1"/>
</dbReference>
<dbReference type="AlphaFoldDB" id="A0A024GVC5"/>
<dbReference type="PANTHER" id="PTHR28457:SF1">
    <property type="entry name" value="CILIA- AND FLAGELLA-ASSOCIATED PROTEIN 119"/>
    <property type="match status" value="1"/>
</dbReference>
<reference evidence="1 2" key="1">
    <citation type="submission" date="2012-05" db="EMBL/GenBank/DDBJ databases">
        <title>Recombination and specialization in a pathogen metapopulation.</title>
        <authorList>
            <person name="Gardiner A."/>
            <person name="Kemen E."/>
            <person name="Schultz-Larsen T."/>
            <person name="MacLean D."/>
            <person name="Van Oosterhout C."/>
            <person name="Jones J.D.G."/>
        </authorList>
    </citation>
    <scope>NUCLEOTIDE SEQUENCE [LARGE SCALE GENOMIC DNA]</scope>
    <source>
        <strain evidence="1 2">Ac Nc2</strain>
    </source>
</reference>
<accession>A0A024GVC5</accession>
<dbReference type="Proteomes" id="UP000053237">
    <property type="component" value="Unassembled WGS sequence"/>
</dbReference>
<comment type="caution">
    <text evidence="1">The sequence shown here is derived from an EMBL/GenBank/DDBJ whole genome shotgun (WGS) entry which is preliminary data.</text>
</comment>
<dbReference type="EMBL" id="CAIX01000562">
    <property type="protein sequence ID" value="CCI50545.1"/>
    <property type="molecule type" value="Genomic_DNA"/>
</dbReference>
<evidence type="ECO:0000313" key="2">
    <source>
        <dbReference type="Proteomes" id="UP000053237"/>
    </source>
</evidence>
<dbReference type="PANTHER" id="PTHR28457">
    <property type="entry name" value="COILED-COIL DOMAIN-CONTAINING PROTEIN 189"/>
    <property type="match status" value="1"/>
</dbReference>
<protein>
    <submittedName>
        <fullName evidence="1">Uncharacterized protein</fullName>
    </submittedName>
</protein>